<organism evidence="1">
    <name type="scientific">Spongospora subterranea</name>
    <dbReference type="NCBI Taxonomy" id="70186"/>
    <lineage>
        <taxon>Eukaryota</taxon>
        <taxon>Sar</taxon>
        <taxon>Rhizaria</taxon>
        <taxon>Endomyxa</taxon>
        <taxon>Phytomyxea</taxon>
        <taxon>Plasmodiophorida</taxon>
        <taxon>Plasmodiophoridae</taxon>
        <taxon>Spongospora</taxon>
    </lineage>
</organism>
<feature type="non-terminal residue" evidence="1">
    <location>
        <position position="1"/>
    </location>
</feature>
<protein>
    <submittedName>
        <fullName evidence="1">Uncharacterized protein</fullName>
    </submittedName>
</protein>
<reference evidence="1" key="1">
    <citation type="submission" date="2015-04" db="EMBL/GenBank/DDBJ databases">
        <title>The genome sequence of the plant pathogenic Rhizarian Plasmodiophora brassicae reveals insights in its biotrophic life cycle and the origin of chitin synthesis.</title>
        <authorList>
            <person name="Schwelm A."/>
            <person name="Fogelqvist J."/>
            <person name="Knaust A."/>
            <person name="Julke S."/>
            <person name="Lilja T."/>
            <person name="Dhandapani V."/>
            <person name="Bonilla-Rosso G."/>
            <person name="Karlsson M."/>
            <person name="Shevchenko A."/>
            <person name="Choi S.R."/>
            <person name="Kim H.G."/>
            <person name="Park J.Y."/>
            <person name="Lim Y.P."/>
            <person name="Ludwig-Muller J."/>
            <person name="Dixelius C."/>
        </authorList>
    </citation>
    <scope>NUCLEOTIDE SEQUENCE</scope>
    <source>
        <tissue evidence="1">Potato root galls</tissue>
    </source>
</reference>
<evidence type="ECO:0000313" key="1">
    <source>
        <dbReference type="EMBL" id="CRZ04178.1"/>
    </source>
</evidence>
<dbReference type="AlphaFoldDB" id="A0A0H5QQ64"/>
<dbReference type="EMBL" id="HACM01003736">
    <property type="protein sequence ID" value="CRZ04178.1"/>
    <property type="molecule type" value="Transcribed_RNA"/>
</dbReference>
<accession>A0A0H5QQ64</accession>
<proteinExistence type="predicted"/>
<name>A0A0H5QQ64_9EUKA</name>
<sequence length="164" mass="18435">FLVATLWLLIQYSEIIKINGEFCITSGSLDFTIFSATLLMAIDLTLSYRLAKYWVFGPSLDGYQTPFRQRMIRLSVLMCIVQTVLELPIVLIIYGTIPIEVELQSLVFNATALSGTVAATWPCINAAIAVSPFDDFQIDVPVPERTVAWYFTKKTLTKSTVYSF</sequence>